<dbReference type="SUPFAM" id="SSF55811">
    <property type="entry name" value="Nudix"/>
    <property type="match status" value="1"/>
</dbReference>
<dbReference type="Pfam" id="PF00293">
    <property type="entry name" value="NUDIX"/>
    <property type="match status" value="1"/>
</dbReference>
<evidence type="ECO:0000256" key="1">
    <source>
        <dbReference type="ARBA" id="ARBA00001946"/>
    </source>
</evidence>
<evidence type="ECO:0000313" key="5">
    <source>
        <dbReference type="Proteomes" id="UP001596507"/>
    </source>
</evidence>
<feature type="domain" description="Nudix hydrolase" evidence="3">
    <location>
        <begin position="50"/>
        <end position="175"/>
    </location>
</feature>
<protein>
    <submittedName>
        <fullName evidence="4">NUDIX domain-containing protein</fullName>
    </submittedName>
</protein>
<gene>
    <name evidence="4" type="ORF">ACFQRL_01035</name>
</gene>
<evidence type="ECO:0000313" key="4">
    <source>
        <dbReference type="EMBL" id="MFC7267535.1"/>
    </source>
</evidence>
<dbReference type="PANTHER" id="PTHR11839">
    <property type="entry name" value="UDP/ADP-SUGAR PYROPHOSPHATASE"/>
    <property type="match status" value="1"/>
</dbReference>
<dbReference type="Gene3D" id="3.90.79.10">
    <property type="entry name" value="Nucleoside Triphosphate Pyrophosphohydrolase"/>
    <property type="match status" value="1"/>
</dbReference>
<dbReference type="RefSeq" id="WP_262872470.1">
    <property type="nucleotide sequence ID" value="NZ_BAABKW010000011.1"/>
</dbReference>
<sequence>MTATPTPGPGAPDSELVYSSGGEVPLELWRGPVTLPSGLSYTGHALRVRAQHPGVVIYARHAGQVLLVRSWRPAVGRELWELPRGFGTSADAAAEARRELREETGLTASAARVAGSYVTDSTLLPGEVRVVVCDVDDLTAGDTDGEVLEARWVPAVELSRMVAAGELADAHSLAAVAVVGSEGLTR</sequence>
<evidence type="ECO:0000256" key="2">
    <source>
        <dbReference type="ARBA" id="ARBA00022801"/>
    </source>
</evidence>
<dbReference type="InterPro" id="IPR000086">
    <property type="entry name" value="NUDIX_hydrolase_dom"/>
</dbReference>
<dbReference type="PANTHER" id="PTHR11839:SF18">
    <property type="entry name" value="NUDIX HYDROLASE DOMAIN-CONTAINING PROTEIN"/>
    <property type="match status" value="1"/>
</dbReference>
<proteinExistence type="predicted"/>
<organism evidence="4 5">
    <name type="scientific">Microbacterium fluvii</name>
    <dbReference type="NCBI Taxonomy" id="415215"/>
    <lineage>
        <taxon>Bacteria</taxon>
        <taxon>Bacillati</taxon>
        <taxon>Actinomycetota</taxon>
        <taxon>Actinomycetes</taxon>
        <taxon>Micrococcales</taxon>
        <taxon>Microbacteriaceae</taxon>
        <taxon>Microbacterium</taxon>
    </lineage>
</organism>
<comment type="cofactor">
    <cofactor evidence="1">
        <name>Mg(2+)</name>
        <dbReference type="ChEBI" id="CHEBI:18420"/>
    </cofactor>
</comment>
<reference evidence="5" key="1">
    <citation type="journal article" date="2019" name="Int. J. Syst. Evol. Microbiol.">
        <title>The Global Catalogue of Microorganisms (GCM) 10K type strain sequencing project: providing services to taxonomists for standard genome sequencing and annotation.</title>
        <authorList>
            <consortium name="The Broad Institute Genomics Platform"/>
            <consortium name="The Broad Institute Genome Sequencing Center for Infectious Disease"/>
            <person name="Wu L."/>
            <person name="Ma J."/>
        </authorList>
    </citation>
    <scope>NUCLEOTIDE SEQUENCE [LARGE SCALE GENOMIC DNA]</scope>
    <source>
        <strain evidence="5">CGMCC 1.15772</strain>
    </source>
</reference>
<dbReference type="Proteomes" id="UP001596507">
    <property type="component" value="Unassembled WGS sequence"/>
</dbReference>
<keyword evidence="2" id="KW-0378">Hydrolase</keyword>
<keyword evidence="5" id="KW-1185">Reference proteome</keyword>
<comment type="caution">
    <text evidence="4">The sequence shown here is derived from an EMBL/GenBank/DDBJ whole genome shotgun (WGS) entry which is preliminary data.</text>
</comment>
<dbReference type="PROSITE" id="PS51462">
    <property type="entry name" value="NUDIX"/>
    <property type="match status" value="1"/>
</dbReference>
<evidence type="ECO:0000259" key="3">
    <source>
        <dbReference type="PROSITE" id="PS51462"/>
    </source>
</evidence>
<accession>A0ABW2HDL7</accession>
<dbReference type="EMBL" id="JBHTBE010000001">
    <property type="protein sequence ID" value="MFC7267535.1"/>
    <property type="molecule type" value="Genomic_DNA"/>
</dbReference>
<dbReference type="InterPro" id="IPR015797">
    <property type="entry name" value="NUDIX_hydrolase-like_dom_sf"/>
</dbReference>
<name>A0ABW2HDL7_9MICO</name>